<proteinExistence type="predicted"/>
<dbReference type="PANTHER" id="PTHR36302:SF1">
    <property type="entry name" value="COPPER CHAPERONE PCU(A)C"/>
    <property type="match status" value="1"/>
</dbReference>
<comment type="caution">
    <text evidence="2">The sequence shown here is derived from an EMBL/GenBank/DDBJ whole genome shotgun (WGS) entry which is preliminary data.</text>
</comment>
<organism evidence="2 3">
    <name type="scientific">Marivivens niveibacter</name>
    <dbReference type="NCBI Taxonomy" id="1930667"/>
    <lineage>
        <taxon>Bacteria</taxon>
        <taxon>Pseudomonadati</taxon>
        <taxon>Pseudomonadota</taxon>
        <taxon>Alphaproteobacteria</taxon>
        <taxon>Rhodobacterales</taxon>
        <taxon>Paracoccaceae</taxon>
        <taxon>Marivivens group</taxon>
        <taxon>Marivivens</taxon>
    </lineage>
</organism>
<keyword evidence="3" id="KW-1185">Reference proteome</keyword>
<evidence type="ECO:0000313" key="3">
    <source>
        <dbReference type="Proteomes" id="UP000194664"/>
    </source>
</evidence>
<dbReference type="Proteomes" id="UP000194664">
    <property type="component" value="Unassembled WGS sequence"/>
</dbReference>
<dbReference type="AlphaFoldDB" id="A0A251WXT1"/>
<dbReference type="EMBL" id="MSPP01000003">
    <property type="protein sequence ID" value="OUD09247.1"/>
    <property type="molecule type" value="Genomic_DNA"/>
</dbReference>
<name>A0A251WXT1_9RHOB</name>
<accession>A0A251WXT1</accession>
<protein>
    <submittedName>
        <fullName evidence="2">Copper-binding protein</fullName>
    </submittedName>
</protein>
<dbReference type="SUPFAM" id="SSF110087">
    <property type="entry name" value="DR1885-like metal-binding protein"/>
    <property type="match status" value="1"/>
</dbReference>
<keyword evidence="1" id="KW-0732">Signal</keyword>
<dbReference type="RefSeq" id="WP_086451721.1">
    <property type="nucleotide sequence ID" value="NZ_MSPP01000003.1"/>
</dbReference>
<evidence type="ECO:0000256" key="1">
    <source>
        <dbReference type="SAM" id="SignalP"/>
    </source>
</evidence>
<dbReference type="PANTHER" id="PTHR36302">
    <property type="entry name" value="BLR7088 PROTEIN"/>
    <property type="match status" value="1"/>
</dbReference>
<dbReference type="InterPro" id="IPR036182">
    <property type="entry name" value="PCuAC_sf"/>
</dbReference>
<dbReference type="InterPro" id="IPR007410">
    <property type="entry name" value="LpqE-like"/>
</dbReference>
<feature type="signal peptide" evidence="1">
    <location>
        <begin position="1"/>
        <end position="19"/>
    </location>
</feature>
<dbReference type="Gene3D" id="2.60.40.1890">
    <property type="entry name" value="PCu(A)C copper chaperone"/>
    <property type="match status" value="1"/>
</dbReference>
<gene>
    <name evidence="2" type="ORF">BVC71_11160</name>
</gene>
<evidence type="ECO:0000313" key="2">
    <source>
        <dbReference type="EMBL" id="OUD09247.1"/>
    </source>
</evidence>
<dbReference type="Pfam" id="PF04314">
    <property type="entry name" value="PCuAC"/>
    <property type="match status" value="1"/>
</dbReference>
<sequence length="166" mass="17810">MFKKTVFAGLMASAVFASAATAESNIEIHDAYARASGMSAVAGAAFMMIHNAGDQDDQLIDARSDVSARVELHTHIMEDGIAKMRRVEGGFTIPAGGGHILERGADHVMFMGLTQPFEQGAEIPVTLVFEHAGEIEIMIPVDLERTAGEMNHDHDHDHGDAGSMNH</sequence>
<dbReference type="InterPro" id="IPR058248">
    <property type="entry name" value="Lxx211020-like"/>
</dbReference>
<reference evidence="2 3" key="1">
    <citation type="submission" date="2016-12" db="EMBL/GenBank/DDBJ databases">
        <title>The draft genome sequence of HSLHS2.</title>
        <authorList>
            <person name="Hu D."/>
            <person name="Wang L."/>
            <person name="Shao Z."/>
        </authorList>
    </citation>
    <scope>NUCLEOTIDE SEQUENCE [LARGE SCALE GENOMIC DNA]</scope>
    <source>
        <strain evidence="2">MCCC 1A06712</strain>
    </source>
</reference>
<dbReference type="OrthoDB" id="9796962at2"/>
<feature type="chain" id="PRO_5011786071" evidence="1">
    <location>
        <begin position="20"/>
        <end position="166"/>
    </location>
</feature>